<feature type="non-terminal residue" evidence="1">
    <location>
        <position position="1"/>
    </location>
</feature>
<sequence>MLMKTEIFQWISLELKHMTSAMFTF</sequence>
<dbReference type="AlphaFoldDB" id="N6SVP7"/>
<evidence type="ECO:0000313" key="1">
    <source>
        <dbReference type="EMBL" id="ENN71829.1"/>
    </source>
</evidence>
<gene>
    <name evidence="1" type="ORF">YQE_11500</name>
</gene>
<dbReference type="HOGENOM" id="CLU_3419595_0_0_1"/>
<organism evidence="1">
    <name type="scientific">Dendroctonus ponderosae</name>
    <name type="common">Mountain pine beetle</name>
    <dbReference type="NCBI Taxonomy" id="77166"/>
    <lineage>
        <taxon>Eukaryota</taxon>
        <taxon>Metazoa</taxon>
        <taxon>Ecdysozoa</taxon>
        <taxon>Arthropoda</taxon>
        <taxon>Hexapoda</taxon>
        <taxon>Insecta</taxon>
        <taxon>Pterygota</taxon>
        <taxon>Neoptera</taxon>
        <taxon>Endopterygota</taxon>
        <taxon>Coleoptera</taxon>
        <taxon>Polyphaga</taxon>
        <taxon>Cucujiformia</taxon>
        <taxon>Curculionidae</taxon>
        <taxon>Scolytinae</taxon>
        <taxon>Dendroctonus</taxon>
    </lineage>
</organism>
<accession>N6SVP7</accession>
<proteinExistence type="predicted"/>
<name>N6SVP7_DENPD</name>
<protein>
    <submittedName>
        <fullName evidence="1">Uncharacterized protein</fullName>
    </submittedName>
</protein>
<reference evidence="1" key="1">
    <citation type="journal article" date="2013" name="Genome Biol.">
        <title>Draft genome of the mountain pine beetle, Dendroctonus ponderosae Hopkins, a major forest pest.</title>
        <authorList>
            <person name="Keeling C.I."/>
            <person name="Yuen M.M."/>
            <person name="Liao N.Y."/>
            <person name="Docking T.R."/>
            <person name="Chan S.K."/>
            <person name="Taylor G.A."/>
            <person name="Palmquist D.L."/>
            <person name="Jackman S.D."/>
            <person name="Nguyen A."/>
            <person name="Li M."/>
            <person name="Henderson H."/>
            <person name="Janes J.K."/>
            <person name="Zhao Y."/>
            <person name="Pandoh P."/>
            <person name="Moore R."/>
            <person name="Sperling F.A."/>
            <person name="Huber D.P."/>
            <person name="Birol I."/>
            <person name="Jones S.J."/>
            <person name="Bohlmann J."/>
        </authorList>
    </citation>
    <scope>NUCLEOTIDE SEQUENCE</scope>
</reference>
<dbReference type="EMBL" id="KB741252">
    <property type="protein sequence ID" value="ENN71829.1"/>
    <property type="molecule type" value="Genomic_DNA"/>
</dbReference>